<feature type="region of interest" description="Disordered" evidence="9">
    <location>
        <begin position="47"/>
        <end position="80"/>
    </location>
</feature>
<sequence>MTIQKELTYTTLSSENITNQIIKVPFHIDHSKGMYIIHRALVRELEKKRQGSAHSKTRSEVRGGGKKPWKQKGTGRARAGSIRSPLWKGGGVIFGPQFKQYNHKINKKEKQLALKILLFNKLNNTILVENFEINSVKPSTKLVIAKLNALKIQKSNKILVIVAKKDFPLYLSIRNIKNLELIVVNQINILSILKAQTIIIESEALSIIEKIYNE</sequence>
<feature type="compositionally biased region" description="Basic residues" evidence="9">
    <location>
        <begin position="64"/>
        <end position="75"/>
    </location>
</feature>
<evidence type="ECO:0000256" key="2">
    <source>
        <dbReference type="ARBA" id="ARBA00010528"/>
    </source>
</evidence>
<keyword evidence="6" id="KW-0687">Ribonucleoprotein</keyword>
<dbReference type="InterPro" id="IPR023574">
    <property type="entry name" value="Ribosomal_uL4_dom_sf"/>
</dbReference>
<evidence type="ECO:0000256" key="5">
    <source>
        <dbReference type="ARBA" id="ARBA00022980"/>
    </source>
</evidence>
<dbReference type="SUPFAM" id="SSF52166">
    <property type="entry name" value="Ribosomal protein L4"/>
    <property type="match status" value="1"/>
</dbReference>
<dbReference type="GO" id="GO:0003735">
    <property type="term" value="F:structural constituent of ribosome"/>
    <property type="evidence" value="ECO:0007669"/>
    <property type="project" value="InterPro"/>
</dbReference>
<geneLocation type="plastid" evidence="10"/>
<reference evidence="10" key="1">
    <citation type="journal article" date="2018" name="Genome Biol. Evol.">
        <title>Mitochondrial and Plastid Genomes from Coralline Red Algae Provide Insights into the Incongruent Evolutionary Histories of Organelles.</title>
        <authorList>
            <person name="Lee J."/>
            <person name="Song H.J."/>
            <person name="In Park S."/>
            <person name="Lee Y.M."/>
            <person name="Jeong S.Y."/>
            <person name="Oh Cho T."/>
            <person name="Kim J.H."/>
            <person name="Choi H.G."/>
            <person name="Choi C.G."/>
            <person name="Nelson W.A."/>
            <person name="Fredericq S."/>
            <person name="Bhattacharya D."/>
            <person name="Su Yoon H."/>
        </authorList>
    </citation>
    <scope>NUCLEOTIDE SEQUENCE</scope>
</reference>
<dbReference type="GO" id="GO:0005840">
    <property type="term" value="C:ribosome"/>
    <property type="evidence" value="ECO:0007669"/>
    <property type="project" value="UniProtKB-KW"/>
</dbReference>
<proteinExistence type="inferred from homology"/>
<dbReference type="GO" id="GO:1990904">
    <property type="term" value="C:ribonucleoprotein complex"/>
    <property type="evidence" value="ECO:0007669"/>
    <property type="project" value="UniProtKB-KW"/>
</dbReference>
<evidence type="ECO:0000256" key="8">
    <source>
        <dbReference type="ARBA" id="ARBA00035387"/>
    </source>
</evidence>
<keyword evidence="4" id="KW-0694">RNA-binding</keyword>
<dbReference type="NCBIfam" id="TIGR03953">
    <property type="entry name" value="rplD_bact"/>
    <property type="match status" value="1"/>
</dbReference>
<dbReference type="AlphaFoldDB" id="A0A3G3MHE0"/>
<dbReference type="Gene3D" id="3.40.1370.10">
    <property type="match status" value="1"/>
</dbReference>
<evidence type="ECO:0000256" key="7">
    <source>
        <dbReference type="ARBA" id="ARBA00035208"/>
    </source>
</evidence>
<keyword evidence="10" id="KW-0934">Plastid</keyword>
<name>A0A3G3MHE0_9FLOR</name>
<comment type="function">
    <text evidence="1">Probably binds the 23S rRNA.</text>
</comment>
<gene>
    <name evidence="10" type="primary">rpl4</name>
</gene>
<dbReference type="InterPro" id="IPR002136">
    <property type="entry name" value="Ribosomal_uL4"/>
</dbReference>
<evidence type="ECO:0000256" key="3">
    <source>
        <dbReference type="ARBA" id="ARBA00022730"/>
    </source>
</evidence>
<comment type="similarity">
    <text evidence="2">Belongs to the universal ribosomal protein uL4 family.</text>
</comment>
<accession>A0A3G3MHE0</accession>
<dbReference type="PANTHER" id="PTHR10746:SF17">
    <property type="entry name" value="LARGE RIBOSOMAL SUBUNIT PROTEIN UL4C"/>
    <property type="match status" value="1"/>
</dbReference>
<dbReference type="GO" id="GO:0006412">
    <property type="term" value="P:translation"/>
    <property type="evidence" value="ECO:0007669"/>
    <property type="project" value="InterPro"/>
</dbReference>
<evidence type="ECO:0000256" key="4">
    <source>
        <dbReference type="ARBA" id="ARBA00022884"/>
    </source>
</evidence>
<evidence type="ECO:0000313" key="10">
    <source>
        <dbReference type="EMBL" id="AYR06237.1"/>
    </source>
</evidence>
<evidence type="ECO:0000256" key="6">
    <source>
        <dbReference type="ARBA" id="ARBA00023274"/>
    </source>
</evidence>
<dbReference type="InterPro" id="IPR013005">
    <property type="entry name" value="Ribosomal_uL4-like"/>
</dbReference>
<evidence type="ECO:0000256" key="1">
    <source>
        <dbReference type="ARBA" id="ARBA00004083"/>
    </source>
</evidence>
<dbReference type="Pfam" id="PF00573">
    <property type="entry name" value="Ribosomal_L4"/>
    <property type="match status" value="1"/>
</dbReference>
<protein>
    <recommendedName>
        <fullName evidence="7">Large ribosomal subunit protein uL4c</fullName>
    </recommendedName>
    <alternativeName>
        <fullName evidence="8">50S ribosomal protein L4, chloroplastic</fullName>
    </alternativeName>
</protein>
<dbReference type="EMBL" id="MH281629">
    <property type="protein sequence ID" value="AYR06237.1"/>
    <property type="molecule type" value="Genomic_DNA"/>
</dbReference>
<keyword evidence="3" id="KW-0699">rRNA-binding</keyword>
<dbReference type="PANTHER" id="PTHR10746">
    <property type="entry name" value="50S RIBOSOMAL PROTEIN L4"/>
    <property type="match status" value="1"/>
</dbReference>
<dbReference type="GO" id="GO:0019843">
    <property type="term" value="F:rRNA binding"/>
    <property type="evidence" value="ECO:0007669"/>
    <property type="project" value="UniProtKB-KW"/>
</dbReference>
<organism evidence="10">
    <name type="scientific">Renouxia sp</name>
    <dbReference type="NCBI Taxonomy" id="2485823"/>
    <lineage>
        <taxon>Eukaryota</taxon>
        <taxon>Rhodophyta</taxon>
        <taxon>Florideophyceae</taxon>
        <taxon>Corallinophycidae</taxon>
        <taxon>Rhodogorgonales</taxon>
        <taxon>Rhodogorgonaceae</taxon>
        <taxon>Renouxia</taxon>
    </lineage>
</organism>
<dbReference type="HAMAP" id="MF_01328_B">
    <property type="entry name" value="Ribosomal_uL4_B"/>
    <property type="match status" value="1"/>
</dbReference>
<keyword evidence="5 10" id="KW-0689">Ribosomal protein</keyword>
<evidence type="ECO:0000256" key="9">
    <source>
        <dbReference type="SAM" id="MobiDB-lite"/>
    </source>
</evidence>